<evidence type="ECO:0000259" key="7">
    <source>
        <dbReference type="PROSITE" id="PS50945"/>
    </source>
</evidence>
<dbReference type="InterPro" id="IPR054082">
    <property type="entry name" value="Talin_IBS2B"/>
</dbReference>
<dbReference type="EMBL" id="GEEE01019289">
    <property type="protein sequence ID" value="JAP43936.1"/>
    <property type="molecule type" value="Transcribed_RNA"/>
</dbReference>
<dbReference type="GO" id="GO:0001726">
    <property type="term" value="C:ruffle"/>
    <property type="evidence" value="ECO:0007669"/>
    <property type="project" value="InterPro"/>
</dbReference>
<dbReference type="Pfam" id="PF25177">
    <property type="entry name" value="Talin_VBS2"/>
    <property type="match status" value="1"/>
</dbReference>
<dbReference type="InterPro" id="IPR015224">
    <property type="entry name" value="Talin_cent"/>
</dbReference>
<keyword evidence="2" id="KW-0963">Cytoplasm</keyword>
<keyword evidence="4" id="KW-0175">Coiled coil</keyword>
<dbReference type="CDD" id="cd17090">
    <property type="entry name" value="FERM_F1_TLN"/>
    <property type="match status" value="1"/>
</dbReference>
<dbReference type="GO" id="GO:0005737">
    <property type="term" value="C:cytoplasm"/>
    <property type="evidence" value="ECO:0007669"/>
    <property type="project" value="TreeGrafter"/>
</dbReference>
<dbReference type="Pfam" id="PF09141">
    <property type="entry name" value="Talin_middle"/>
    <property type="match status" value="1"/>
</dbReference>
<dbReference type="Gene3D" id="2.30.29.30">
    <property type="entry name" value="Pleckstrin-homology domain (PH domain)/Phosphotyrosine-binding domain (PTB)"/>
    <property type="match status" value="1"/>
</dbReference>
<evidence type="ECO:0000256" key="4">
    <source>
        <dbReference type="SAM" id="Coils"/>
    </source>
</evidence>
<dbReference type="Pfam" id="PF08913">
    <property type="entry name" value="VBS"/>
    <property type="match status" value="1"/>
</dbReference>
<protein>
    <recommendedName>
        <fullName evidence="9">Talin-1</fullName>
    </recommendedName>
</protein>
<dbReference type="Pfam" id="PF21865">
    <property type="entry name" value="TLN1-like_RS"/>
    <property type="match status" value="1"/>
</dbReference>
<dbReference type="SUPFAM" id="SSF50729">
    <property type="entry name" value="PH domain-like"/>
    <property type="match status" value="1"/>
</dbReference>
<dbReference type="Pfam" id="PF21896">
    <property type="entry name" value="Talin_IBS2B"/>
    <property type="match status" value="2"/>
</dbReference>
<evidence type="ECO:0008006" key="9">
    <source>
        <dbReference type="Google" id="ProtNLM"/>
    </source>
</evidence>
<organism evidence="8">
    <name type="scientific">Schistocephalus solidus</name>
    <name type="common">Tapeworm</name>
    <dbReference type="NCBI Taxonomy" id="70667"/>
    <lineage>
        <taxon>Eukaryota</taxon>
        <taxon>Metazoa</taxon>
        <taxon>Spiralia</taxon>
        <taxon>Lophotrochozoa</taxon>
        <taxon>Platyhelminthes</taxon>
        <taxon>Cestoda</taxon>
        <taxon>Eucestoda</taxon>
        <taxon>Diphyllobothriidea</taxon>
        <taxon>Diphyllobothriidae</taxon>
        <taxon>Schistocephalus</taxon>
    </lineage>
</organism>
<dbReference type="InterPro" id="IPR035963">
    <property type="entry name" value="FERM_2"/>
</dbReference>
<evidence type="ECO:0000256" key="2">
    <source>
        <dbReference type="ARBA" id="ARBA00022490"/>
    </source>
</evidence>
<dbReference type="GO" id="GO:0030036">
    <property type="term" value="P:actin cytoskeleton organization"/>
    <property type="evidence" value="ECO:0007669"/>
    <property type="project" value="TreeGrafter"/>
</dbReference>
<evidence type="ECO:0000313" key="8">
    <source>
        <dbReference type="EMBL" id="JAP43936.1"/>
    </source>
</evidence>
<dbReference type="CDD" id="cd10569">
    <property type="entry name" value="FERM_C_Talin"/>
    <property type="match status" value="1"/>
</dbReference>
<dbReference type="GO" id="GO:0005856">
    <property type="term" value="C:cytoskeleton"/>
    <property type="evidence" value="ECO:0007669"/>
    <property type="project" value="UniProtKB-SubCell"/>
</dbReference>
<dbReference type="GO" id="GO:0005925">
    <property type="term" value="C:focal adhesion"/>
    <property type="evidence" value="ECO:0007669"/>
    <property type="project" value="InterPro"/>
</dbReference>
<dbReference type="CDD" id="cd17089">
    <property type="entry name" value="FERM_F0_TLN"/>
    <property type="match status" value="1"/>
</dbReference>
<dbReference type="Gene3D" id="1.20.1420.10">
    <property type="entry name" value="Talin, central domain"/>
    <property type="match status" value="8"/>
</dbReference>
<dbReference type="Pfam" id="PF21692">
    <property type="entry name" value="Talin_R4"/>
    <property type="match status" value="1"/>
</dbReference>
<dbReference type="SUPFAM" id="SSF109885">
    <property type="entry name" value="I/LWEQ domain"/>
    <property type="match status" value="3"/>
</dbReference>
<dbReference type="InterPro" id="IPR002558">
    <property type="entry name" value="ILWEQ_dom"/>
</dbReference>
<dbReference type="InterPro" id="IPR015009">
    <property type="entry name" value="Vinculin-bd_dom"/>
</dbReference>
<dbReference type="InterPro" id="IPR032425">
    <property type="entry name" value="FERM_f0"/>
</dbReference>
<evidence type="ECO:0000259" key="6">
    <source>
        <dbReference type="PROSITE" id="PS50057"/>
    </source>
</evidence>
<sequence length="2889" mass="315991">MPWTFPAGPPMTGDSRRLALRIHVPDADVTKTLVFDALMTVGQACDQIRQQIREIDGLDNPKDYGLFLPHEDSKKGLWLDHSRSLEHYILRNGDTVEYKYRYRWLYIRTMDGTRKTLRVDDSKTLSELMLPICTKMGIYNYEEYLLVRDVDEAEKDRTMTLRKSHQTGMSGTLRDAEKMDKLRRELHTDDDVTWLNPSQSLRQQGIGEKEILLLRRRYFFSDMNVDARDPVQLNLLYVQLKDAILNGTHPVTLDEAVYLAAIQCQVELGNYNPEKFKSGFLDLKDFLPKEFLKVKGLEKKIFQQHATLNGISDVEARVKYCHFCRSLKTYGITFFLVKEKMKGKNRLIPRLLGITRDSVVRLDERTKEVVKVWPLTSILKWAASPNAFTMDFGEYSPDEYYTAQTSEGEQISQLIAGYIDIILKKQKARDHQGLQGDEESAMYEENVRAERAKIVQSARRSVGPADRDRNAATDGVSETIDSQRVETQMNGYTGDQLNGYMGTTERHLITLESPVSIDGQSVVSRQRNDNQDDFMTGGTHTYHYQTMTPVQRALMLTIDENMEVLEQGKQMLDIGSPSERVLLNIGHDEASKRWLDESMGASQVKVADDVGAMNAAVAQAVRSANRADAVLSQTAGYEVGAGSDPGDDLMMMQQSFRVVTVHFPAFVDDVKRVAVLRRETGALQAEAEENPETREYITMRAENSAQNLLGAARTVADSFSELLKAATPLATQQQTDYEISSTVQYSDHAVPVGGSSRKAILEAANRVGEASNDFLRFVIQDGEEQAMATDDTGTGLRSFAEEERAYQDELLGLAKEVANATAGLVVKAKHLATQTNLDPEHQQDVVFAATQTGLCTSQLVACTKVLAPTIRQPTCQQQLSESAREVSVAVDGVVKAARGAGQSVYDQQQNLSPEESAEVNEAVRDVDDAATEVRNTLDRLNAHLLKESVRPYRGDNLDLFQAAYEALQRETDGQRMVAAARRLSQVSAQMIADVKTQAEQADGDPERQTKLFAAAKQLADATTDLINHAKVCSTAPDSEPNQTKLKQSADELVVVAYASAAELLNARVMRSLQAAARAVVTASTHLVNTSRCAAKKSRANNYHILEDARVVNELTPKLVAAIRYVRSHPDDPLAQLELICACQQVVEPCSILARSSRSMAPTVSDPSLQSTLELSMSQMVVAVETLRACLGRAAPIARQLQMDGALARLLRLIRESEETESSARAGSLTALPDDKVEDRFQMLSLGVRDGIDAGNQIGAAVESLTSAYSVYPSASGRDQEEDWLGSSSNQLASALADLVQATRCIAAADMATTKGVAGEVLTEFLHSCVLSTQIAYQLVCESRKLEVLEPSQTPETQAALLQRNTEVNTKCRDYITDLTAALTGCLRGLPGQREISEASIMVKRRRHDLVRFAEDPTIIEFHDADQISPADTRTDFTGAAVEFNQATVELTSCYTPNNFKRSSLRFAGAYDNLVDRGLRLSRSKPPEDITGKEIVNELVQISDKSEILLEDAQQVCNEPEIQPLRNRLHSAAKSVTDSINHLLNLSTSGLAPGATDCDAALRRLEALRPLLEQPTRPINQHIYHECIETVAQSTVPLADGLRGISNAVNENNADKFSVHVQQTTDSICLLIEETAQAAYLIGIAHPKSKPGTKSPVDRALFEGIQREIQDACKAITSPQVTERQDRARVVSLANDISSNLRTLCDACTSISAQATSAEERRQLKTLTQDMMQSITELVKRSADWSEEGKRATANNAHLVNTHVSQLVRFVTCGPQFAGHPARITAEARESQQPLCTAGISCLDAGKSVLIASKHMVNSAQTKNESADSSFMNFSAASHDLSDGIKHLVSVLKSHAPGQAECQQALENIARLLRDLQRDEMAIMDDRFPQRHDNTAEGFQKQLTTSVRAVMEMAPTLGRAATSEAERLGHSVRELDALLPGIVSSALGSASRAPPGCPSQLIYLGHTRTLLESSEQLVLAAKEAGGNPRSVHLHAPIEDAVRAQIESCEDLLSAVDSIVSQHDFMEKLMAVLNQSQSVVDQPARVPRDAHFTDYQARMLRLARHMEQQTQSAVIVSRRADATAELPPVANNLAQDYAELCLVCRDASETLPDGRQSDQLRSAVKNVGNATRALIQSATSGAFARTRDGPGRQLVEESSSQRNLDYAAGLMNDRLRELIALLEAQGPGTQACLQGASTVSGIIADLDTTILFASSGTLHPPIHDDFDVANLDRRRAGERFSLTIRGADDFGHEAQDNFISIRESINRAADALVEDTRSLVSGAGEDQNRLAGSTHLAVRNISQLAEVVKQGASILGPGQLDNQVALLEGAKETAVSVRTLFLTASQLHGRQKPDPVYEDLRLSGDAVQNSAAKLVTLANSIDSESTRGTKALIAATKFCHQMADHVSTMGAELSASQVEMNSAVNQCGSASTLLSTTSLVSRYMAPEELSRAVAGPMQLVVSKAVLASSSRKQDDGLTAANTARHALIDLVQACKGLVRQQEVSKEARQSTKSAVKQIASEFAKLLDGVKCVIHADNEKDRERISLAAGRIAALSSQLLNIAEGLKEGPRLVMYFRASSPEWRDVAEKFLGRHVAFHHHYVPCYGKDGSSVTSTRVASHQTSCLQMRLDSVGRVVVGEGASSEAEKRIDAALQRLEDGLNRARTHEQATTPSVQPILSMTKSIALAAREFIQAVRTSSGAGETPKTSRSGSETATLGRSELSVSVATEYLCELARFCSASRPEGPTAAPVDDPVKIMPSRERLLAAIRQVASTSAELLYAARSRRQLPPTRLSAVQATGKAVKEQTDKMAMMVLNGGPLFDHLPTGGIVEDSTPLHYANLGDSLRPGFFEKIETQAKIQTEQAALEDLQHQLEELTRQQAAIQPEYPTDQL</sequence>
<feature type="coiled-coil region" evidence="4">
    <location>
        <begin position="2849"/>
        <end position="2876"/>
    </location>
</feature>
<dbReference type="FunFam" id="2.30.29.30:FF:000028">
    <property type="entry name" value="Talin 2"/>
    <property type="match status" value="1"/>
</dbReference>
<dbReference type="InterPro" id="IPR036476">
    <property type="entry name" value="Talin_cent_sf"/>
</dbReference>
<dbReference type="Gene3D" id="1.20.120.230">
    <property type="entry name" value="Alpha-catenin/vinculin-like"/>
    <property type="match status" value="4"/>
</dbReference>
<evidence type="ECO:0000256" key="1">
    <source>
        <dbReference type="ARBA" id="ARBA00004245"/>
    </source>
</evidence>
<proteinExistence type="predicted"/>
<dbReference type="SUPFAM" id="SSF109880">
    <property type="entry name" value="A middle domain of Talin 1"/>
    <property type="match status" value="1"/>
</dbReference>
<dbReference type="Gene3D" id="1.20.80.10">
    <property type="match status" value="1"/>
</dbReference>
<feature type="region of interest" description="Disordered" evidence="5">
    <location>
        <begin position="455"/>
        <end position="477"/>
    </location>
</feature>
<dbReference type="PROSITE" id="PS50057">
    <property type="entry name" value="FERM_3"/>
    <property type="match status" value="1"/>
</dbReference>
<dbReference type="CDD" id="cd14473">
    <property type="entry name" value="FERM_B-lobe"/>
    <property type="match status" value="1"/>
</dbReference>
<dbReference type="SMART" id="SM01244">
    <property type="entry name" value="IRS"/>
    <property type="match status" value="1"/>
</dbReference>
<dbReference type="InterPro" id="IPR019749">
    <property type="entry name" value="Band_41_domain"/>
</dbReference>
<dbReference type="InterPro" id="IPR011993">
    <property type="entry name" value="PH-like_dom_sf"/>
</dbReference>
<dbReference type="InterPro" id="IPR019748">
    <property type="entry name" value="FERM_central"/>
</dbReference>
<gene>
    <name evidence="8" type="ORF">TR147538</name>
</gene>
<dbReference type="Pfam" id="PF16511">
    <property type="entry name" value="FERM_f0"/>
    <property type="match status" value="1"/>
</dbReference>
<dbReference type="InterPro" id="IPR035964">
    <property type="entry name" value="I/LWEQ_dom_sf"/>
</dbReference>
<dbReference type="PROSITE" id="PS50945">
    <property type="entry name" value="I_LWEQ"/>
    <property type="match status" value="1"/>
</dbReference>
<dbReference type="InterPro" id="IPR002404">
    <property type="entry name" value="IRS_PTB"/>
</dbReference>
<dbReference type="InterPro" id="IPR054060">
    <property type="entry name" value="TLN1-like_RS"/>
</dbReference>
<dbReference type="PANTHER" id="PTHR19981:SF1">
    <property type="entry name" value="RHEA, ISOFORM B"/>
    <property type="match status" value="1"/>
</dbReference>
<dbReference type="InterPro" id="IPR014352">
    <property type="entry name" value="FERM/acyl-CoA-bd_prot_sf"/>
</dbReference>
<dbReference type="SUPFAM" id="SSF47031">
    <property type="entry name" value="Second domain of FERM"/>
    <property type="match status" value="1"/>
</dbReference>
<dbReference type="Gene3D" id="1.20.1410.10">
    <property type="entry name" value="I/LWEQ domain"/>
    <property type="match status" value="1"/>
</dbReference>
<dbReference type="GO" id="GO:0051015">
    <property type="term" value="F:actin filament binding"/>
    <property type="evidence" value="ECO:0007669"/>
    <property type="project" value="InterPro"/>
</dbReference>
<dbReference type="InterPro" id="IPR049108">
    <property type="entry name" value="Talin_R4"/>
</dbReference>
<dbReference type="PANTHER" id="PTHR19981">
    <property type="entry name" value="TALIN"/>
    <property type="match status" value="1"/>
</dbReference>
<dbReference type="Pfam" id="PF02174">
    <property type="entry name" value="IRS"/>
    <property type="match status" value="1"/>
</dbReference>
<dbReference type="InterPro" id="IPR036723">
    <property type="entry name" value="Alpha-catenin/vinculin-like_sf"/>
</dbReference>
<dbReference type="GO" id="GO:0005178">
    <property type="term" value="F:integrin binding"/>
    <property type="evidence" value="ECO:0007669"/>
    <property type="project" value="TreeGrafter"/>
</dbReference>
<comment type="subcellular location">
    <subcellularLocation>
        <location evidence="1">Cytoplasm</location>
        <location evidence="1">Cytoskeleton</location>
    </subcellularLocation>
</comment>
<dbReference type="SMART" id="SM00295">
    <property type="entry name" value="B41"/>
    <property type="match status" value="1"/>
</dbReference>
<feature type="domain" description="FERM" evidence="6">
    <location>
        <begin position="103"/>
        <end position="426"/>
    </location>
</feature>
<feature type="region of interest" description="Disordered" evidence="5">
    <location>
        <begin position="2694"/>
        <end position="2715"/>
    </location>
</feature>
<dbReference type="Gene3D" id="3.10.20.90">
    <property type="entry name" value="Phosphatidylinositol 3-kinase Catalytic Subunit, Chain A, domain 1"/>
    <property type="match status" value="2"/>
</dbReference>
<accession>A0A0X3P9U1</accession>
<reference evidence="8" key="1">
    <citation type="submission" date="2016-01" db="EMBL/GenBank/DDBJ databases">
        <title>Reference transcriptome for the parasite Schistocephalus solidus: insights into the molecular evolution of parasitism.</title>
        <authorList>
            <person name="Hebert F.O."/>
            <person name="Grambauer S."/>
            <person name="Barber I."/>
            <person name="Landry C.R."/>
            <person name="Aubin-Horth N."/>
        </authorList>
    </citation>
    <scope>NUCLEOTIDE SEQUENCE</scope>
</reference>
<dbReference type="InterPro" id="IPR000299">
    <property type="entry name" value="FERM_domain"/>
</dbReference>
<evidence type="ECO:0000256" key="3">
    <source>
        <dbReference type="ARBA" id="ARBA00023212"/>
    </source>
</evidence>
<dbReference type="FunFam" id="1.20.80.10:FF:000007">
    <property type="entry name" value="Talin 2"/>
    <property type="match status" value="1"/>
</dbReference>
<dbReference type="GO" id="GO:0005886">
    <property type="term" value="C:plasma membrane"/>
    <property type="evidence" value="ECO:0007669"/>
    <property type="project" value="TreeGrafter"/>
</dbReference>
<dbReference type="InterPro" id="IPR057346">
    <property type="entry name" value="Talin1/2_VBS2"/>
</dbReference>
<dbReference type="GO" id="GO:0098609">
    <property type="term" value="P:cell-cell adhesion"/>
    <property type="evidence" value="ECO:0007669"/>
    <property type="project" value="TreeGrafter"/>
</dbReference>
<keyword evidence="3" id="KW-0206">Cytoskeleton</keyword>
<feature type="domain" description="I/LWEQ" evidence="7">
    <location>
        <begin position="2623"/>
        <end position="2881"/>
    </location>
</feature>
<name>A0A0X3P9U1_SCHSO</name>
<dbReference type="GO" id="GO:0005200">
    <property type="term" value="F:structural constituent of cytoskeleton"/>
    <property type="evidence" value="ECO:0007669"/>
    <property type="project" value="InterPro"/>
</dbReference>
<evidence type="ECO:0000256" key="5">
    <source>
        <dbReference type="SAM" id="MobiDB-lite"/>
    </source>
</evidence>
<dbReference type="SUPFAM" id="SSF47220">
    <property type="entry name" value="alpha-catenin/vinculin-like"/>
    <property type="match status" value="2"/>
</dbReference>